<comment type="caution">
    <text evidence="1">The sequence shown here is derived from an EMBL/GenBank/DDBJ whole genome shotgun (WGS) entry which is preliminary data.</text>
</comment>
<accession>A0A0L6V675</accession>
<gene>
    <name evidence="1" type="ORF">VP01_2628g4</name>
</gene>
<dbReference type="VEuPathDB" id="FungiDB:VP01_2628g4"/>
<name>A0A0L6V675_9BASI</name>
<evidence type="ECO:0000313" key="2">
    <source>
        <dbReference type="Proteomes" id="UP000037035"/>
    </source>
</evidence>
<keyword evidence="2" id="KW-1185">Reference proteome</keyword>
<dbReference type="EMBL" id="LAVV01007533">
    <property type="protein sequence ID" value="KNZ55630.1"/>
    <property type="molecule type" value="Genomic_DNA"/>
</dbReference>
<dbReference type="OrthoDB" id="2979653at2759"/>
<evidence type="ECO:0000313" key="1">
    <source>
        <dbReference type="EMBL" id="KNZ55630.1"/>
    </source>
</evidence>
<organism evidence="1 2">
    <name type="scientific">Puccinia sorghi</name>
    <dbReference type="NCBI Taxonomy" id="27349"/>
    <lineage>
        <taxon>Eukaryota</taxon>
        <taxon>Fungi</taxon>
        <taxon>Dikarya</taxon>
        <taxon>Basidiomycota</taxon>
        <taxon>Pucciniomycotina</taxon>
        <taxon>Pucciniomycetes</taxon>
        <taxon>Pucciniales</taxon>
        <taxon>Pucciniaceae</taxon>
        <taxon>Puccinia</taxon>
    </lineage>
</organism>
<dbReference type="AlphaFoldDB" id="A0A0L6V675"/>
<sequence>MPQLANKTPLPPPIPWCFPNLNPSMGPVAPLLRKSMKCQFDKHVRMNPDWKIGDGVWLNSHNMSTTRL</sequence>
<dbReference type="Proteomes" id="UP000037035">
    <property type="component" value="Unassembled WGS sequence"/>
</dbReference>
<reference evidence="1 2" key="1">
    <citation type="submission" date="2015-08" db="EMBL/GenBank/DDBJ databases">
        <title>Next Generation Sequencing and Analysis of the Genome of Puccinia sorghi L Schw, the Causal Agent of Maize Common Rust.</title>
        <authorList>
            <person name="Rochi L."/>
            <person name="Burguener G."/>
            <person name="Darino M."/>
            <person name="Turjanski A."/>
            <person name="Kreff E."/>
            <person name="Dieguez M.J."/>
            <person name="Sacco F."/>
        </authorList>
    </citation>
    <scope>NUCLEOTIDE SEQUENCE [LARGE SCALE GENOMIC DNA]</scope>
    <source>
        <strain evidence="1 2">RO10H11247</strain>
    </source>
</reference>
<protein>
    <submittedName>
        <fullName evidence="1">Uncharacterized protein</fullName>
    </submittedName>
</protein>
<proteinExistence type="predicted"/>
<feature type="non-terminal residue" evidence="1">
    <location>
        <position position="68"/>
    </location>
</feature>